<proteinExistence type="predicted"/>
<evidence type="ECO:0000313" key="6">
    <source>
        <dbReference type="Ensembl" id="ENSATEP00000077733.1"/>
    </source>
</evidence>
<keyword evidence="1 4" id="KW-0732">Signal</keyword>
<protein>
    <recommendedName>
        <fullName evidence="5">Immunoglobulin domain-containing protein</fullName>
    </recommendedName>
</protein>
<keyword evidence="3" id="KW-1133">Transmembrane helix</keyword>
<reference evidence="6" key="3">
    <citation type="submission" date="2025-09" db="UniProtKB">
        <authorList>
            <consortium name="Ensembl"/>
        </authorList>
    </citation>
    <scope>IDENTIFICATION</scope>
</reference>
<dbReference type="GeneTree" id="ENSGT00940000163711"/>
<sequence>MKVTALCIRLSLTGSLLLVAQLHFSHSLEDVFPQVDPNRQLHFAYETLTVSCEGLNGRTGWRVMRKIKGVDTICASTWETSTGPCEIKTAYPEIDSGEYWCEMKGMKRSNRVNITVSAASVILESPVLPVMEGDDVTLSCRKKQTPSNITAEFYKGGFFMGSSSTGEMTIHSVSTSDEGLYKCNISGAGESAESWLTVTELHKTPDSSPDRPPQLFLLLCICVTASVVTLLFFVSAIRCARRRTNSRDTSTICYVPETSSPLETVSGHNRKAGSTHDFITTPADEEVFGEISVAKWQEPTYALIKQPVAHEENEEVSEFEETSEAELQYAAITRPRNKEGPHCR</sequence>
<dbReference type="Proteomes" id="UP000265040">
    <property type="component" value="Chromosome 18"/>
</dbReference>
<dbReference type="GO" id="GO:0007166">
    <property type="term" value="P:cell surface receptor signaling pathway"/>
    <property type="evidence" value="ECO:0007669"/>
    <property type="project" value="TreeGrafter"/>
</dbReference>
<keyword evidence="2" id="KW-1015">Disulfide bond</keyword>
<evidence type="ECO:0000256" key="2">
    <source>
        <dbReference type="ARBA" id="ARBA00023157"/>
    </source>
</evidence>
<evidence type="ECO:0000256" key="3">
    <source>
        <dbReference type="SAM" id="Phobius"/>
    </source>
</evidence>
<feature type="domain" description="Immunoglobulin" evidence="5">
    <location>
        <begin position="125"/>
        <end position="199"/>
    </location>
</feature>
<dbReference type="SUPFAM" id="SSF48726">
    <property type="entry name" value="Immunoglobulin"/>
    <property type="match status" value="1"/>
</dbReference>
<dbReference type="PANTHER" id="PTHR11481">
    <property type="entry name" value="IMMUNOGLOBULIN FC RECEPTOR"/>
    <property type="match status" value="1"/>
</dbReference>
<evidence type="ECO:0000313" key="7">
    <source>
        <dbReference type="Proteomes" id="UP000265040"/>
    </source>
</evidence>
<evidence type="ECO:0000259" key="5">
    <source>
        <dbReference type="SMART" id="SM00409"/>
    </source>
</evidence>
<keyword evidence="7" id="KW-1185">Reference proteome</keyword>
<reference evidence="6" key="2">
    <citation type="submission" date="2025-08" db="UniProtKB">
        <authorList>
            <consortium name="Ensembl"/>
        </authorList>
    </citation>
    <scope>IDENTIFICATION</scope>
</reference>
<dbReference type="PANTHER" id="PTHR11481:SF64">
    <property type="entry name" value="FC RECEPTOR-LIKE PROTEIN 4"/>
    <property type="match status" value="1"/>
</dbReference>
<dbReference type="SMART" id="SM00409">
    <property type="entry name" value="IG"/>
    <property type="match status" value="1"/>
</dbReference>
<dbReference type="Gene3D" id="2.60.40.10">
    <property type="entry name" value="Immunoglobulins"/>
    <property type="match status" value="2"/>
</dbReference>
<dbReference type="AlphaFoldDB" id="A0AAQ6IUI3"/>
<organism evidence="6 7">
    <name type="scientific">Anabas testudineus</name>
    <name type="common">Climbing perch</name>
    <name type="synonym">Anthias testudineus</name>
    <dbReference type="NCBI Taxonomy" id="64144"/>
    <lineage>
        <taxon>Eukaryota</taxon>
        <taxon>Metazoa</taxon>
        <taxon>Chordata</taxon>
        <taxon>Craniata</taxon>
        <taxon>Vertebrata</taxon>
        <taxon>Euteleostomi</taxon>
        <taxon>Actinopterygii</taxon>
        <taxon>Neopterygii</taxon>
        <taxon>Teleostei</taxon>
        <taxon>Neoteleostei</taxon>
        <taxon>Acanthomorphata</taxon>
        <taxon>Anabantaria</taxon>
        <taxon>Anabantiformes</taxon>
        <taxon>Anabantoidei</taxon>
        <taxon>Anabantidae</taxon>
        <taxon>Anabas</taxon>
    </lineage>
</organism>
<name>A0AAQ6IUI3_ANATE</name>
<dbReference type="InterPro" id="IPR013783">
    <property type="entry name" value="Ig-like_fold"/>
</dbReference>
<accession>A0AAQ6IUI3</accession>
<dbReference type="InterPro" id="IPR036179">
    <property type="entry name" value="Ig-like_dom_sf"/>
</dbReference>
<dbReference type="GO" id="GO:0004888">
    <property type="term" value="F:transmembrane signaling receptor activity"/>
    <property type="evidence" value="ECO:0007669"/>
    <property type="project" value="TreeGrafter"/>
</dbReference>
<dbReference type="GO" id="GO:0009897">
    <property type="term" value="C:external side of plasma membrane"/>
    <property type="evidence" value="ECO:0007669"/>
    <property type="project" value="TreeGrafter"/>
</dbReference>
<dbReference type="Ensembl" id="ENSATET00000081856.1">
    <property type="protein sequence ID" value="ENSATEP00000077733.1"/>
    <property type="gene ID" value="ENSATEG00000033468.1"/>
</dbReference>
<keyword evidence="3" id="KW-0812">Transmembrane</keyword>
<feature type="transmembrane region" description="Helical" evidence="3">
    <location>
        <begin position="215"/>
        <end position="237"/>
    </location>
</feature>
<dbReference type="InterPro" id="IPR050488">
    <property type="entry name" value="Ig_Fc_receptor"/>
</dbReference>
<dbReference type="Pfam" id="PF13927">
    <property type="entry name" value="Ig_3"/>
    <property type="match status" value="1"/>
</dbReference>
<evidence type="ECO:0000256" key="4">
    <source>
        <dbReference type="SAM" id="SignalP"/>
    </source>
</evidence>
<gene>
    <name evidence="6" type="primary">SPACA1</name>
</gene>
<dbReference type="GO" id="GO:0006955">
    <property type="term" value="P:immune response"/>
    <property type="evidence" value="ECO:0007669"/>
    <property type="project" value="TreeGrafter"/>
</dbReference>
<dbReference type="InterPro" id="IPR003599">
    <property type="entry name" value="Ig_sub"/>
</dbReference>
<evidence type="ECO:0000256" key="1">
    <source>
        <dbReference type="ARBA" id="ARBA00022729"/>
    </source>
</evidence>
<feature type="signal peptide" evidence="4">
    <location>
        <begin position="1"/>
        <end position="27"/>
    </location>
</feature>
<feature type="chain" id="PRO_5043871112" description="Immunoglobulin domain-containing protein" evidence="4">
    <location>
        <begin position="28"/>
        <end position="344"/>
    </location>
</feature>
<reference evidence="6 7" key="1">
    <citation type="submission" date="2021-04" db="EMBL/GenBank/DDBJ databases">
        <authorList>
            <consortium name="Wellcome Sanger Institute Data Sharing"/>
        </authorList>
    </citation>
    <scope>NUCLEOTIDE SEQUENCE [LARGE SCALE GENOMIC DNA]</scope>
</reference>
<keyword evidence="3" id="KW-0472">Membrane</keyword>